<reference evidence="2" key="1">
    <citation type="submission" date="2022-12" db="EMBL/GenBank/DDBJ databases">
        <title>New Phytohabitans aurantiacus sp. RD004123 nov., an actinomycete isolated from soil.</title>
        <authorList>
            <person name="Triningsih D.W."/>
            <person name="Harunari E."/>
            <person name="Igarashi Y."/>
        </authorList>
    </citation>
    <scope>NUCLEOTIDE SEQUENCE</scope>
    <source>
        <strain evidence="2">RD004123</strain>
    </source>
</reference>
<dbReference type="EMBL" id="BSDI01000075">
    <property type="protein sequence ID" value="GLI03072.1"/>
    <property type="molecule type" value="Genomic_DNA"/>
</dbReference>
<accession>A0ABQ5RAY2</accession>
<feature type="transmembrane region" description="Helical" evidence="1">
    <location>
        <begin position="159"/>
        <end position="183"/>
    </location>
</feature>
<protein>
    <submittedName>
        <fullName evidence="2">ABC transporter permease</fullName>
    </submittedName>
</protein>
<feature type="transmembrane region" description="Helical" evidence="1">
    <location>
        <begin position="79"/>
        <end position="97"/>
    </location>
</feature>
<evidence type="ECO:0000313" key="3">
    <source>
        <dbReference type="Proteomes" id="UP001144280"/>
    </source>
</evidence>
<dbReference type="InterPro" id="IPR010390">
    <property type="entry name" value="ABC-2_transporter-like"/>
</dbReference>
<evidence type="ECO:0000256" key="1">
    <source>
        <dbReference type="SAM" id="Phobius"/>
    </source>
</evidence>
<proteinExistence type="predicted"/>
<name>A0ABQ5RAY2_9ACTN</name>
<dbReference type="PANTHER" id="PTHR36832:SF2">
    <property type="entry name" value="INTEGRAL MEMBRANE PROTEIN"/>
    <property type="match status" value="1"/>
</dbReference>
<sequence>MGSVNATTPPSAHRNIVPAFRTFAAITGSGFRRYSTYRQATVAGAFTNTVFGFLRTYVLLAVAAGTATGLAGGYSQKQLVTFVWTGQGLLAVVALWGSTELADRIRTGDVASDLLRPVHPITMYLAADVGRAGHAVLTRFVPPVLTGLLFFDVYLPRQWFTAPLFVLSTGLAVLLCFACRFLVNSVAYWLTDIRGPMIAWMIGSGVLGGLFFPLRFLPEPLMVALWVATPFPGMLQTPLDVLVERDAPALRGGLVALQVMWAGLLLTACVMVQRRAERRLVIQGG</sequence>
<comment type="caution">
    <text evidence="2">The sequence shown here is derived from an EMBL/GenBank/DDBJ whole genome shotgun (WGS) entry which is preliminary data.</text>
</comment>
<keyword evidence="1" id="KW-0812">Transmembrane</keyword>
<feature type="transmembrane region" description="Helical" evidence="1">
    <location>
        <begin position="249"/>
        <end position="272"/>
    </location>
</feature>
<organism evidence="2 3">
    <name type="scientific">Phytohabitans aurantiacus</name>
    <dbReference type="NCBI Taxonomy" id="3016789"/>
    <lineage>
        <taxon>Bacteria</taxon>
        <taxon>Bacillati</taxon>
        <taxon>Actinomycetota</taxon>
        <taxon>Actinomycetes</taxon>
        <taxon>Micromonosporales</taxon>
        <taxon>Micromonosporaceae</taxon>
    </lineage>
</organism>
<keyword evidence="3" id="KW-1185">Reference proteome</keyword>
<dbReference type="PANTHER" id="PTHR36832">
    <property type="entry name" value="SLR1174 PROTEIN-RELATED"/>
    <property type="match status" value="1"/>
</dbReference>
<gene>
    <name evidence="2" type="ORF">Pa4123_83500</name>
</gene>
<keyword evidence="1" id="KW-0472">Membrane</keyword>
<dbReference type="Proteomes" id="UP001144280">
    <property type="component" value="Unassembled WGS sequence"/>
</dbReference>
<dbReference type="Pfam" id="PF06182">
    <property type="entry name" value="ABC2_membrane_6"/>
    <property type="match status" value="1"/>
</dbReference>
<keyword evidence="1" id="KW-1133">Transmembrane helix</keyword>
<evidence type="ECO:0000313" key="2">
    <source>
        <dbReference type="EMBL" id="GLI03072.1"/>
    </source>
</evidence>
<feature type="transmembrane region" description="Helical" evidence="1">
    <location>
        <begin position="195"/>
        <end position="216"/>
    </location>
</feature>